<protein>
    <submittedName>
        <fullName evidence="1">Uncharacterized protein</fullName>
    </submittedName>
</protein>
<gene>
    <name evidence="1" type="ORF">BV22DRAFT_1126191</name>
</gene>
<organism evidence="1 2">
    <name type="scientific">Leucogyrophana mollusca</name>
    <dbReference type="NCBI Taxonomy" id="85980"/>
    <lineage>
        <taxon>Eukaryota</taxon>
        <taxon>Fungi</taxon>
        <taxon>Dikarya</taxon>
        <taxon>Basidiomycota</taxon>
        <taxon>Agaricomycotina</taxon>
        <taxon>Agaricomycetes</taxon>
        <taxon>Agaricomycetidae</taxon>
        <taxon>Boletales</taxon>
        <taxon>Boletales incertae sedis</taxon>
        <taxon>Leucogyrophana</taxon>
    </lineage>
</organism>
<name>A0ACB8BTR9_9AGAM</name>
<proteinExistence type="predicted"/>
<sequence>MPWPDTEKPVSTSSPLLPLTPVRRKVSREISSSPSLTSKPLSAELGPRKRVGLLTLLPALFIFACCIALPAAILGYLLSRPAISAAPEALSLFSGAIVAVEGSKDSYSDVSDSGVIQQSTLYGLAIASITSHLISLTVPPLMGLLAYRVAADWLDETNPTRMKSTVARAVTPLQYGILLKIYGSSNIFSLIQSGRYLFRQRKSKAPRSRVVTSFAALGVVLLFTHAIGFVDLWLHTVSGTLIYQSVSPINNLPSLNYGTAINTTTCPYPGYMETHRLMSDRTALPGENCAAYDNDNMQWYQYGPGWGSLDDNSILAESVAASNNASTSHSTILIESHNMAVFVPASVDQSSLYNFSASTFGASISCGLPNCSNLLPTDGGVDGGPFACTDFVPPYNASLYNSTSFIYDPTNLSQQPAWSNGTGNNPFGFFLQMTYDGLNTALETSGTNASSITGTPGWYFGPAQSSVSYLTACTVSIYNVELSNYNNTYSITNATLADFNTTSAMTSGFIDYMSFTYLIPQLQNALQSFVQSTDFASELQTQLMLRSLALSAGIVESIPALNAFSATQTVASRYPIAPLATFLVLLFLYSLVALGIVFWTCFSASDSVKFYLPDGTMSSRSLLEMAQARLTDPLAVVADRFERGDRRGENGNSEEDQEGDWRTLQTDSLDMFGPEDADESLSFSLQPTERGVRFGLHRRRDQLSIET</sequence>
<comment type="caution">
    <text evidence="1">The sequence shown here is derived from an EMBL/GenBank/DDBJ whole genome shotgun (WGS) entry which is preliminary data.</text>
</comment>
<accession>A0ACB8BTR9</accession>
<keyword evidence="2" id="KW-1185">Reference proteome</keyword>
<reference evidence="1" key="1">
    <citation type="journal article" date="2021" name="New Phytol.">
        <title>Evolutionary innovations through gain and loss of genes in the ectomycorrhizal Boletales.</title>
        <authorList>
            <person name="Wu G."/>
            <person name="Miyauchi S."/>
            <person name="Morin E."/>
            <person name="Kuo A."/>
            <person name="Drula E."/>
            <person name="Varga T."/>
            <person name="Kohler A."/>
            <person name="Feng B."/>
            <person name="Cao Y."/>
            <person name="Lipzen A."/>
            <person name="Daum C."/>
            <person name="Hundley H."/>
            <person name="Pangilinan J."/>
            <person name="Johnson J."/>
            <person name="Barry K."/>
            <person name="LaButti K."/>
            <person name="Ng V."/>
            <person name="Ahrendt S."/>
            <person name="Min B."/>
            <person name="Choi I.G."/>
            <person name="Park H."/>
            <person name="Plett J.M."/>
            <person name="Magnuson J."/>
            <person name="Spatafora J.W."/>
            <person name="Nagy L.G."/>
            <person name="Henrissat B."/>
            <person name="Grigoriev I.V."/>
            <person name="Yang Z.L."/>
            <person name="Xu J."/>
            <person name="Martin F.M."/>
        </authorList>
    </citation>
    <scope>NUCLEOTIDE SEQUENCE</scope>
    <source>
        <strain evidence="1">KUC20120723A-06</strain>
    </source>
</reference>
<dbReference type="EMBL" id="MU266348">
    <property type="protein sequence ID" value="KAH7928827.1"/>
    <property type="molecule type" value="Genomic_DNA"/>
</dbReference>
<evidence type="ECO:0000313" key="2">
    <source>
        <dbReference type="Proteomes" id="UP000790709"/>
    </source>
</evidence>
<dbReference type="Proteomes" id="UP000790709">
    <property type="component" value="Unassembled WGS sequence"/>
</dbReference>
<evidence type="ECO:0000313" key="1">
    <source>
        <dbReference type="EMBL" id="KAH7928827.1"/>
    </source>
</evidence>